<evidence type="ECO:0000313" key="7">
    <source>
        <dbReference type="Proteomes" id="UP000193467"/>
    </source>
</evidence>
<dbReference type="PANTHER" id="PTHR31001:SF76">
    <property type="entry name" value="ZN(2)-C6 FUNGAL-TYPE DOMAIN-CONTAINING PROTEIN"/>
    <property type="match status" value="1"/>
</dbReference>
<dbReference type="CDD" id="cd12148">
    <property type="entry name" value="fungal_TF_MHR"/>
    <property type="match status" value="1"/>
</dbReference>
<evidence type="ECO:0000256" key="1">
    <source>
        <dbReference type="ARBA" id="ARBA00004123"/>
    </source>
</evidence>
<evidence type="ECO:0000256" key="3">
    <source>
        <dbReference type="ARBA" id="ARBA00023242"/>
    </source>
</evidence>
<protein>
    <recommendedName>
        <fullName evidence="5">Zn(2)-C6 fungal-type domain-containing protein</fullName>
    </recommendedName>
</protein>
<comment type="caution">
    <text evidence="6">The sequence shown here is derived from an EMBL/GenBank/DDBJ whole genome shotgun (WGS) entry which is preliminary data.</text>
</comment>
<dbReference type="InterPro" id="IPR007219">
    <property type="entry name" value="XnlR_reg_dom"/>
</dbReference>
<dbReference type="GO" id="GO:0006351">
    <property type="term" value="P:DNA-templated transcription"/>
    <property type="evidence" value="ECO:0007669"/>
    <property type="project" value="InterPro"/>
</dbReference>
<feature type="compositionally biased region" description="Polar residues" evidence="4">
    <location>
        <begin position="140"/>
        <end position="154"/>
    </location>
</feature>
<name>A0A1Y2ESI5_9BASI</name>
<keyword evidence="7" id="KW-1185">Reference proteome</keyword>
<proteinExistence type="predicted"/>
<keyword evidence="3" id="KW-0539">Nucleus</keyword>
<dbReference type="SMART" id="SM00906">
    <property type="entry name" value="Fungal_trans"/>
    <property type="match status" value="1"/>
</dbReference>
<dbReference type="GO" id="GO:0008270">
    <property type="term" value="F:zinc ion binding"/>
    <property type="evidence" value="ECO:0007669"/>
    <property type="project" value="InterPro"/>
</dbReference>
<dbReference type="CDD" id="cd00067">
    <property type="entry name" value="GAL4"/>
    <property type="match status" value="1"/>
</dbReference>
<feature type="region of interest" description="Disordered" evidence="4">
    <location>
        <begin position="117"/>
        <end position="174"/>
    </location>
</feature>
<accession>A0A1Y2ESI5</accession>
<evidence type="ECO:0000256" key="4">
    <source>
        <dbReference type="SAM" id="MobiDB-lite"/>
    </source>
</evidence>
<feature type="compositionally biased region" description="Basic and acidic residues" evidence="4">
    <location>
        <begin position="778"/>
        <end position="787"/>
    </location>
</feature>
<dbReference type="EMBL" id="MCGR01000041">
    <property type="protein sequence ID" value="ORY74540.1"/>
    <property type="molecule type" value="Genomic_DNA"/>
</dbReference>
<dbReference type="InterPro" id="IPR036864">
    <property type="entry name" value="Zn2-C6_fun-type_DNA-bd_sf"/>
</dbReference>
<dbReference type="GO" id="GO:0003677">
    <property type="term" value="F:DNA binding"/>
    <property type="evidence" value="ECO:0007669"/>
    <property type="project" value="InterPro"/>
</dbReference>
<dbReference type="InterPro" id="IPR001138">
    <property type="entry name" value="Zn2Cys6_DnaBD"/>
</dbReference>
<dbReference type="OrthoDB" id="3364175at2759"/>
<feature type="domain" description="Zn(2)-C6 fungal-type" evidence="5">
    <location>
        <begin position="53"/>
        <end position="85"/>
    </location>
</feature>
<organism evidence="6 7">
    <name type="scientific">Leucosporidium creatinivorum</name>
    <dbReference type="NCBI Taxonomy" id="106004"/>
    <lineage>
        <taxon>Eukaryota</taxon>
        <taxon>Fungi</taxon>
        <taxon>Dikarya</taxon>
        <taxon>Basidiomycota</taxon>
        <taxon>Pucciniomycotina</taxon>
        <taxon>Microbotryomycetes</taxon>
        <taxon>Leucosporidiales</taxon>
        <taxon>Leucosporidium</taxon>
    </lineage>
</organism>
<reference evidence="6 7" key="1">
    <citation type="submission" date="2016-07" db="EMBL/GenBank/DDBJ databases">
        <title>Pervasive Adenine N6-methylation of Active Genes in Fungi.</title>
        <authorList>
            <consortium name="DOE Joint Genome Institute"/>
            <person name="Mondo S.J."/>
            <person name="Dannebaum R.O."/>
            <person name="Kuo R.C."/>
            <person name="Labutti K."/>
            <person name="Haridas S."/>
            <person name="Kuo A."/>
            <person name="Salamov A."/>
            <person name="Ahrendt S.R."/>
            <person name="Lipzen A."/>
            <person name="Sullivan W."/>
            <person name="Andreopoulos W.B."/>
            <person name="Clum A."/>
            <person name="Lindquist E."/>
            <person name="Daum C."/>
            <person name="Ramamoorthy G.K."/>
            <person name="Gryganskyi A."/>
            <person name="Culley D."/>
            <person name="Magnuson J.K."/>
            <person name="James T.Y."/>
            <person name="O'Malley M.A."/>
            <person name="Stajich J.E."/>
            <person name="Spatafora J.W."/>
            <person name="Visel A."/>
            <person name="Grigoriev I.V."/>
        </authorList>
    </citation>
    <scope>NUCLEOTIDE SEQUENCE [LARGE SCALE GENOMIC DNA]</scope>
    <source>
        <strain evidence="6 7">62-1032</strain>
    </source>
</reference>
<dbReference type="PROSITE" id="PS50048">
    <property type="entry name" value="ZN2_CY6_FUNGAL_2"/>
    <property type="match status" value="1"/>
</dbReference>
<gene>
    <name evidence="6" type="ORF">BCR35DRAFT_306682</name>
</gene>
<dbReference type="Proteomes" id="UP000193467">
    <property type="component" value="Unassembled WGS sequence"/>
</dbReference>
<keyword evidence="2" id="KW-0479">Metal-binding</keyword>
<dbReference type="SUPFAM" id="SSF57701">
    <property type="entry name" value="Zn2/Cys6 DNA-binding domain"/>
    <property type="match status" value="1"/>
</dbReference>
<dbReference type="GO" id="GO:0005634">
    <property type="term" value="C:nucleus"/>
    <property type="evidence" value="ECO:0007669"/>
    <property type="project" value="UniProtKB-SubCell"/>
</dbReference>
<feature type="compositionally biased region" description="Pro residues" evidence="4">
    <location>
        <begin position="128"/>
        <end position="137"/>
    </location>
</feature>
<dbReference type="InParanoid" id="A0A1Y2ESI5"/>
<dbReference type="PANTHER" id="PTHR31001">
    <property type="entry name" value="UNCHARACTERIZED TRANSCRIPTIONAL REGULATORY PROTEIN"/>
    <property type="match status" value="1"/>
</dbReference>
<evidence type="ECO:0000313" key="6">
    <source>
        <dbReference type="EMBL" id="ORY74540.1"/>
    </source>
</evidence>
<evidence type="ECO:0000256" key="2">
    <source>
        <dbReference type="ARBA" id="ARBA00022723"/>
    </source>
</evidence>
<sequence length="852" mass="93839">MASDLEWFENPAPLPIFGGSTADEKPVGPASNGTGAGEDERPAKRRRNRVKMSCRACQARKLRCDKQPAAESCEGCIKRKQECTWDPPVVTSKIPEDVQRELDFIRQRLVQLEAQMATKQDRPGVETFPPPLLPPLHPAATTQLRPTTDSPASTSHLSQPRSPPPPVPDSETEDAAAALEEIALGRRQYGGYGGLNLETPMSKGQPSHPTIPAGSWTSILLAPQPPPFSDQRTTRERENASLLGNLPPNESISEALVELFMSNIAWNYTILHKPTFLAECRQLWSLVRSGTTTTQIIDPAWLSCYFFVLCWACSSITPEFTPSALSIYSATELARLPRQWNLAATRALELASWASKPQLRCAQAILLKISYQRPSSQTMDNEEGGEGTSFFVWLSAAIRVCQLLGLHRLGKDPQTMPVEDPGLPREKCLMRREVAKRVWAFCLSHDYMFCHSANMGQIFPESFDTEPPLNLDEADLGLTMDIPRYSPSYMTDYSYSKLLFVVAQYQLLATQLAQHRESAGYTTIVQLNTGLQAEIAQWEAFTDCSNPNLKPYHRALLLTVLHHRILRLHRPFFMRGINPTTEEDKRYELSVSESIKSAAAVCRGLDEVSQTKPLLEHLWFLGGYGLSSVIVLFMSLLQKEERGLDSNWERDLILLVRQFYARNPKASIPKSVSHQACLIIDQLLSSKRVGSAAALFRSTAIKMMTPASNGEGSSALNAVANGDYSTGYTVAGTPSAQQGYHQEPSSLPAFPSLNLHLTLSRAYPSLPSSRVHSPEPMSTEHDAHSGEGEPSATGGGAEDTFDVTASRYALSSLAQNEVSGMGTLGMSGHTDWSEILRGMNDAGASAMVDGMW</sequence>
<feature type="region of interest" description="Disordered" evidence="4">
    <location>
        <begin position="766"/>
        <end position="799"/>
    </location>
</feature>
<feature type="region of interest" description="Disordered" evidence="4">
    <location>
        <begin position="1"/>
        <end position="50"/>
    </location>
</feature>
<evidence type="ECO:0000259" key="5">
    <source>
        <dbReference type="PROSITE" id="PS50048"/>
    </source>
</evidence>
<dbReference type="GO" id="GO:0000981">
    <property type="term" value="F:DNA-binding transcription factor activity, RNA polymerase II-specific"/>
    <property type="evidence" value="ECO:0007669"/>
    <property type="project" value="InterPro"/>
</dbReference>
<dbReference type="SMART" id="SM00066">
    <property type="entry name" value="GAL4"/>
    <property type="match status" value="1"/>
</dbReference>
<dbReference type="AlphaFoldDB" id="A0A1Y2ESI5"/>
<dbReference type="Gene3D" id="4.10.240.10">
    <property type="entry name" value="Zn(2)-C6 fungal-type DNA-binding domain"/>
    <property type="match status" value="1"/>
</dbReference>
<comment type="subcellular location">
    <subcellularLocation>
        <location evidence="1">Nucleus</location>
    </subcellularLocation>
</comment>
<dbReference type="InterPro" id="IPR050613">
    <property type="entry name" value="Sec_Metabolite_Reg"/>
</dbReference>